<reference evidence="1 2" key="1">
    <citation type="submission" date="2017-01" db="EMBL/GenBank/DDBJ databases">
        <title>Comparative genomic analysis of Brazilian Leptospira santarosai.</title>
        <authorList>
            <person name="Moreno L.Z."/>
            <person name="Miraglia F."/>
            <person name="Kremer F.S."/>
            <person name="Eslabao M.R."/>
            <person name="Lilenbaum W."/>
            <person name="Dellagostin O.A."/>
            <person name="Moreno A.M."/>
        </authorList>
    </citation>
    <scope>NUCLEOTIDE SEQUENCE [LARGE SCALE GENOMIC DNA]</scope>
    <source>
        <strain evidence="1 2">M52/8-19</strain>
    </source>
</reference>
<dbReference type="AlphaFoldDB" id="A0AB73LKG5"/>
<protein>
    <submittedName>
        <fullName evidence="1">Uncharacterized protein</fullName>
    </submittedName>
</protein>
<sequence length="229" mass="27133">MKTSFGTYNYVKPKNSTLYLNEFSFIKNVRVLGLDIISEDQGLLGIGSRNYGLKKSEYWSENWLKNSIDNYTYIESSVSKNEDIISQSGYSLINSSFKLEKAKARLSKAMLAHNDFWIKSRGTYIQRKKELRHQKTALKIWNFISDPKEDNKYHSVSEVCSELRIHKIRVLLILNKWLHLKIIEKRRVDRSWYDRSIDFAIRIKAKELPYLLYTNFKKAKNKKTVRSFK</sequence>
<proteinExistence type="predicted"/>
<evidence type="ECO:0000313" key="1">
    <source>
        <dbReference type="EMBL" id="ONF90900.1"/>
    </source>
</evidence>
<accession>A0AB73LKG5</accession>
<dbReference type="EMBL" id="MTSU01000032">
    <property type="protein sequence ID" value="ONF90900.1"/>
    <property type="molecule type" value="Genomic_DNA"/>
</dbReference>
<name>A0AB73LKG5_9LEPT</name>
<organism evidence="1 2">
    <name type="scientific">Leptospira santarosai</name>
    <dbReference type="NCBI Taxonomy" id="28183"/>
    <lineage>
        <taxon>Bacteria</taxon>
        <taxon>Pseudomonadati</taxon>
        <taxon>Spirochaetota</taxon>
        <taxon>Spirochaetia</taxon>
        <taxon>Leptospirales</taxon>
        <taxon>Leptospiraceae</taxon>
        <taxon>Leptospira</taxon>
    </lineage>
</organism>
<gene>
    <name evidence="1" type="ORF">BWD14_19085</name>
</gene>
<comment type="caution">
    <text evidence="1">The sequence shown here is derived from an EMBL/GenBank/DDBJ whole genome shotgun (WGS) entry which is preliminary data.</text>
</comment>
<evidence type="ECO:0000313" key="2">
    <source>
        <dbReference type="Proteomes" id="UP000189337"/>
    </source>
</evidence>
<dbReference type="Proteomes" id="UP000189337">
    <property type="component" value="Unassembled WGS sequence"/>
</dbReference>